<dbReference type="PANTHER" id="PTHR46932">
    <property type="entry name" value="HEAVY METAL-ASSOCIATED ISOPRENYLATED PLANT PROTEIN 47"/>
    <property type="match status" value="1"/>
</dbReference>
<gene>
    <name evidence="1" type="ORF">Dsin_023299</name>
</gene>
<evidence type="ECO:0000313" key="2">
    <source>
        <dbReference type="Proteomes" id="UP001281410"/>
    </source>
</evidence>
<accession>A0AAE0E0X1</accession>
<evidence type="ECO:0008006" key="3">
    <source>
        <dbReference type="Google" id="ProtNLM"/>
    </source>
</evidence>
<dbReference type="InterPro" id="IPR042885">
    <property type="entry name" value="HIPP47/16"/>
</dbReference>
<proteinExistence type="predicted"/>
<keyword evidence="2" id="KW-1185">Reference proteome</keyword>
<organism evidence="1 2">
    <name type="scientific">Dipteronia sinensis</name>
    <dbReference type="NCBI Taxonomy" id="43782"/>
    <lineage>
        <taxon>Eukaryota</taxon>
        <taxon>Viridiplantae</taxon>
        <taxon>Streptophyta</taxon>
        <taxon>Embryophyta</taxon>
        <taxon>Tracheophyta</taxon>
        <taxon>Spermatophyta</taxon>
        <taxon>Magnoliopsida</taxon>
        <taxon>eudicotyledons</taxon>
        <taxon>Gunneridae</taxon>
        <taxon>Pentapetalae</taxon>
        <taxon>rosids</taxon>
        <taxon>malvids</taxon>
        <taxon>Sapindales</taxon>
        <taxon>Sapindaceae</taxon>
        <taxon>Hippocastanoideae</taxon>
        <taxon>Acereae</taxon>
        <taxon>Dipteronia</taxon>
    </lineage>
</organism>
<dbReference type="PANTHER" id="PTHR46932:SF12">
    <property type="entry name" value="HEAVY METAL-ASSOCIATED ISOPRENYLATED PLANT PROTEIN 47"/>
    <property type="match status" value="1"/>
</dbReference>
<comment type="caution">
    <text evidence="1">The sequence shown here is derived from an EMBL/GenBank/DDBJ whole genome shotgun (WGS) entry which is preliminary data.</text>
</comment>
<name>A0AAE0E0X1_9ROSI</name>
<dbReference type="Gene3D" id="3.30.70.100">
    <property type="match status" value="1"/>
</dbReference>
<dbReference type="Proteomes" id="UP001281410">
    <property type="component" value="Unassembled WGS sequence"/>
</dbReference>
<dbReference type="EMBL" id="JANJYJ010000007">
    <property type="protein sequence ID" value="KAK3199884.1"/>
    <property type="molecule type" value="Genomic_DNA"/>
</dbReference>
<dbReference type="AlphaFoldDB" id="A0AAE0E0X1"/>
<evidence type="ECO:0000313" key="1">
    <source>
        <dbReference type="EMBL" id="KAK3199884.1"/>
    </source>
</evidence>
<reference evidence="1" key="1">
    <citation type="journal article" date="2023" name="Plant J.">
        <title>Genome sequences and population genomics provide insights into the demographic history, inbreeding, and mutation load of two 'living fossil' tree species of Dipteronia.</title>
        <authorList>
            <person name="Feng Y."/>
            <person name="Comes H.P."/>
            <person name="Chen J."/>
            <person name="Zhu S."/>
            <person name="Lu R."/>
            <person name="Zhang X."/>
            <person name="Li P."/>
            <person name="Qiu J."/>
            <person name="Olsen K.M."/>
            <person name="Qiu Y."/>
        </authorList>
    </citation>
    <scope>NUCLEOTIDE SEQUENCE</scope>
    <source>
        <strain evidence="1">NBL</strain>
    </source>
</reference>
<protein>
    <recommendedName>
        <fullName evidence="3">HMA domain-containing protein</fullName>
    </recommendedName>
</protein>
<sequence length="132" mass="14801">MKQKIVIKVHGGCKKCWTKVMKIIAVAEGEIISVAWEGEEMDKVVVIGDGVDAVTLTRKLNKKLGPAELLIVEEVKEKKEETKINAQALATLCKVDQSNFKYFKQVLFPTFSFQSILSPMLRYVVALRSSNN</sequence>